<dbReference type="OrthoDB" id="9809515at2"/>
<dbReference type="Pfam" id="PF04255">
    <property type="entry name" value="DUF433"/>
    <property type="match status" value="1"/>
</dbReference>
<evidence type="ECO:0000313" key="2">
    <source>
        <dbReference type="Proteomes" id="UP000029736"/>
    </source>
</evidence>
<accession>A0A098S7G6</accession>
<dbReference type="SUPFAM" id="SSF46689">
    <property type="entry name" value="Homeodomain-like"/>
    <property type="match status" value="1"/>
</dbReference>
<sequence length="78" mass="9078">MEYIFERITLDAELCDGKPTIRGLRITAQTILEYLFNGTTEEEILEQYPILEKADIEACKKFALEMMNKNYRIKDVAA</sequence>
<name>A0A098S7G6_9BACT</name>
<gene>
    <name evidence="1" type="ORF">IX84_11605</name>
</gene>
<dbReference type="Gene3D" id="1.10.10.10">
    <property type="entry name" value="Winged helix-like DNA-binding domain superfamily/Winged helix DNA-binding domain"/>
    <property type="match status" value="1"/>
</dbReference>
<reference evidence="1 2" key="1">
    <citation type="journal article" date="2014" name="Int. J. Syst. Evol. Microbiol.">
        <title>Phaeodactylibacter xiamenensis gen. nov., sp. nov., a member of the family Saprospiraceae isolated from the marine alga Phaeodactylum tricornutum.</title>
        <authorList>
            <person name="Chen Z.Jr."/>
            <person name="Lei X."/>
            <person name="Lai Q."/>
            <person name="Li Y."/>
            <person name="Zhang B."/>
            <person name="Zhang J."/>
            <person name="Zhang H."/>
            <person name="Yang L."/>
            <person name="Zheng W."/>
            <person name="Tian Y."/>
            <person name="Yu Z."/>
            <person name="Xu H.Jr."/>
            <person name="Zheng T."/>
        </authorList>
    </citation>
    <scope>NUCLEOTIDE SEQUENCE [LARGE SCALE GENOMIC DNA]</scope>
    <source>
        <strain evidence="1 2">KD52</strain>
    </source>
</reference>
<dbReference type="EMBL" id="JPOS01000026">
    <property type="protein sequence ID" value="KGE88035.1"/>
    <property type="molecule type" value="Genomic_DNA"/>
</dbReference>
<keyword evidence="2" id="KW-1185">Reference proteome</keyword>
<dbReference type="InterPro" id="IPR007367">
    <property type="entry name" value="DUF433"/>
</dbReference>
<dbReference type="InterPro" id="IPR036388">
    <property type="entry name" value="WH-like_DNA-bd_sf"/>
</dbReference>
<dbReference type="STRING" id="1524460.IX84_11605"/>
<dbReference type="PANTHER" id="PTHR34849:SF3">
    <property type="entry name" value="SSR2962 PROTEIN"/>
    <property type="match status" value="1"/>
</dbReference>
<dbReference type="RefSeq" id="WP_044220204.1">
    <property type="nucleotide sequence ID" value="NZ_JBKAGJ010000037.1"/>
</dbReference>
<evidence type="ECO:0008006" key="3">
    <source>
        <dbReference type="Google" id="ProtNLM"/>
    </source>
</evidence>
<dbReference type="AlphaFoldDB" id="A0A098S7G6"/>
<protein>
    <recommendedName>
        <fullName evidence="3">Antitoxin</fullName>
    </recommendedName>
</protein>
<evidence type="ECO:0000313" key="1">
    <source>
        <dbReference type="EMBL" id="KGE88035.1"/>
    </source>
</evidence>
<dbReference type="Proteomes" id="UP000029736">
    <property type="component" value="Unassembled WGS sequence"/>
</dbReference>
<proteinExistence type="predicted"/>
<dbReference type="InterPro" id="IPR009057">
    <property type="entry name" value="Homeodomain-like_sf"/>
</dbReference>
<comment type="caution">
    <text evidence="1">The sequence shown here is derived from an EMBL/GenBank/DDBJ whole genome shotgun (WGS) entry which is preliminary data.</text>
</comment>
<dbReference type="PANTHER" id="PTHR34849">
    <property type="entry name" value="SSL5025 PROTEIN"/>
    <property type="match status" value="1"/>
</dbReference>
<organism evidence="1 2">
    <name type="scientific">Phaeodactylibacter xiamenensis</name>
    <dbReference type="NCBI Taxonomy" id="1524460"/>
    <lineage>
        <taxon>Bacteria</taxon>
        <taxon>Pseudomonadati</taxon>
        <taxon>Bacteroidota</taxon>
        <taxon>Saprospiria</taxon>
        <taxon>Saprospirales</taxon>
        <taxon>Haliscomenobacteraceae</taxon>
        <taxon>Phaeodactylibacter</taxon>
    </lineage>
</organism>